<dbReference type="AlphaFoldDB" id="A0A915AAD1"/>
<sequence>FGWRAVEEFGSQLSDMTCTQADSSVELESMDQTDIVVLNSEERSILAEAANFFLFSQQRKGMVKEADLKKIFARAQSKVAQEEIYYRLKKYLKKVLGYEVVVVSNKRGTWLVAKNLLAYDKQVDDISNKYLSTEEKVKEGFLNALLLFLYMAKNPASATQVNESDLWKFIENLRHTLPPDLIDVKHLVGATPQAEFVSQGWIEYEKVPDANGTETIYYSWGPRAKCTVDRMKILKFFYAISGDNPGQWKYHCKDANESSGTAVKDNIISEHEQGPSHS</sequence>
<dbReference type="Gene3D" id="1.10.10.1210">
    <property type="entry name" value="MAGE homology domain, winged helix WH2 motif"/>
    <property type="match status" value="1"/>
</dbReference>
<reference evidence="3" key="1">
    <citation type="submission" date="2022-11" db="UniProtKB">
        <authorList>
            <consortium name="WormBaseParasite"/>
        </authorList>
    </citation>
    <scope>IDENTIFICATION</scope>
</reference>
<dbReference type="PANTHER" id="PTHR11736:SF14">
    <property type="entry name" value="NSE3 HOMOLOG, SMC5-SMC6 COMPLEX COMPONENT"/>
    <property type="match status" value="1"/>
</dbReference>
<dbReference type="WBParaSite" id="PgR002_g030_t01">
    <property type="protein sequence ID" value="PgR002_g030_t01"/>
    <property type="gene ID" value="PgR002_g030"/>
</dbReference>
<dbReference type="GO" id="GO:0005634">
    <property type="term" value="C:nucleus"/>
    <property type="evidence" value="ECO:0007669"/>
    <property type="project" value="TreeGrafter"/>
</dbReference>
<dbReference type="PANTHER" id="PTHR11736">
    <property type="entry name" value="MELANOMA-ASSOCIATED ANTIGEN MAGE ANTIGEN"/>
    <property type="match status" value="1"/>
</dbReference>
<organism evidence="2 3">
    <name type="scientific">Parascaris univalens</name>
    <name type="common">Nematode worm</name>
    <dbReference type="NCBI Taxonomy" id="6257"/>
    <lineage>
        <taxon>Eukaryota</taxon>
        <taxon>Metazoa</taxon>
        <taxon>Ecdysozoa</taxon>
        <taxon>Nematoda</taxon>
        <taxon>Chromadorea</taxon>
        <taxon>Rhabditida</taxon>
        <taxon>Spirurina</taxon>
        <taxon>Ascaridomorpha</taxon>
        <taxon>Ascaridoidea</taxon>
        <taxon>Ascarididae</taxon>
        <taxon>Parascaris</taxon>
    </lineage>
</organism>
<dbReference type="InterPro" id="IPR002190">
    <property type="entry name" value="MHD_dom"/>
</dbReference>
<feature type="domain" description="MAGE" evidence="1">
    <location>
        <begin position="195"/>
        <end position="255"/>
    </location>
</feature>
<evidence type="ECO:0000313" key="2">
    <source>
        <dbReference type="Proteomes" id="UP000887569"/>
    </source>
</evidence>
<protein>
    <submittedName>
        <fullName evidence="3">MAGE domain-containing protein</fullName>
    </submittedName>
</protein>
<dbReference type="Pfam" id="PF01454">
    <property type="entry name" value="MAGE"/>
    <property type="match status" value="1"/>
</dbReference>
<dbReference type="Gene3D" id="1.10.10.1200">
    <property type="entry name" value="MAGE homology domain, winged helix WH1 motif"/>
    <property type="match status" value="1"/>
</dbReference>
<name>A0A915AAD1_PARUN</name>
<dbReference type="Proteomes" id="UP000887569">
    <property type="component" value="Unplaced"/>
</dbReference>
<accession>A0A915AAD1</accession>
<evidence type="ECO:0000259" key="1">
    <source>
        <dbReference type="PROSITE" id="PS50838"/>
    </source>
</evidence>
<proteinExistence type="predicted"/>
<evidence type="ECO:0000313" key="3">
    <source>
        <dbReference type="WBParaSite" id="PgR002_g030_t01"/>
    </source>
</evidence>
<dbReference type="InterPro" id="IPR041899">
    <property type="entry name" value="MAGE_WH2"/>
</dbReference>
<dbReference type="InterPro" id="IPR041898">
    <property type="entry name" value="MAGE_WH1"/>
</dbReference>
<dbReference type="PROSITE" id="PS50838">
    <property type="entry name" value="MAGE"/>
    <property type="match status" value="1"/>
</dbReference>
<dbReference type="SMART" id="SM01373">
    <property type="entry name" value="MAGE"/>
    <property type="match status" value="1"/>
</dbReference>
<dbReference type="InterPro" id="IPR037445">
    <property type="entry name" value="MAGE"/>
</dbReference>
<keyword evidence="2" id="KW-1185">Reference proteome</keyword>